<feature type="domain" description="C2H2-type" evidence="9">
    <location>
        <begin position="118"/>
        <end position="146"/>
    </location>
</feature>
<keyword evidence="6" id="KW-0539">Nucleus</keyword>
<reference evidence="10 11" key="3">
    <citation type="journal article" date="2015" name="Genome Announc.">
        <title>Draft Genome Sequence of the Archiascomycetous Yeast Saitoella complicata.</title>
        <authorList>
            <person name="Yamauchi K."/>
            <person name="Kondo S."/>
            <person name="Hamamoto M."/>
            <person name="Takahashi Y."/>
            <person name="Ogura Y."/>
            <person name="Hayashi T."/>
            <person name="Nishida H."/>
        </authorList>
    </citation>
    <scope>NUCLEOTIDE SEQUENCE [LARGE SCALE GENOMIC DNA]</scope>
    <source>
        <strain evidence="10 11">NRRL Y-17804</strain>
    </source>
</reference>
<sequence>MSTTMEGQQVQQHQQPHLTLQMLNVHGAPFPGEPAYINSPASYLPSPAAPGVNALTISDANTPASRDGSFSSVTSASATTTTGEVKPRNFVCGTCQRAFNRLEHLKRHERSHTKEKPFVCGICARGFARSDLLLRHSQKIHLSGKDKTMAQYNPAISSSSTPPKKRQRRRASTSASMHPVNMNLNLNYPYNVNVGPGAMMPPSPPVSVSSQPWSFDGTTIDPANIFGTSPPTLIGHPGQDRPHINRSMSLNYASSWTIPHAADGSGRAPAGQCMSRPNPLDIDMDEDSSIKSEAEIQQTPLPIAEPQPEGLDPLSMLYPPPDYFALPPTHPTTTNTTSHALHTPAVGIQLQSGPASAYPSPPAGVATLEGAINGFGWETELPKPGCAGGQQGTEEEMWRSMLFSGVGTPVSVVDDNFSASVETDVQSMDVDMDLFGPLEGLAMGHGVGSVDDEVVTRDVLETSWSAYWVHAHPRLPFLHSATHVMPALDTSLSALQYAICAVGALSSPAVTRDEAKRMYARAKELNVGAQGLEGVQAGLFGVLFGVMEGGGGGEECEIAVGDFGAVVDAARSIGLLTCPTAAAGSSPQMAELPSVGDLGSFETGVEEQWRAWAKKEERKRTVYALFVLSAMFVLTYSLPAVIPNAEFPAGLEMPCDEDLFTIGSAYGWRALQPSATKYSLFGTALECLLPASGAPALEDAEYRFSMFGGLALICAVHQQLTASHRAHTSQEWQAATFVSLHTRTFGPALRKWEVAWRGHPHASLCPKTNPYGPLSADAIPLFNLAYVRLYVDLSRAKRAFYRGDWEKARFHLGKCGGTALRKAAFYANNAVCMFDKIAGSNNSAPVLFVKLVSFDSAMVISEWLHSVYPLGPPAPSDAVGDVLRSVVHPDDCKLLARIVAVIVASRSNAGTGVETMSIVWEYLAGYIKSLAGTPAMRSSVDAYVDGLAQMKAN</sequence>
<evidence type="ECO:0000313" key="11">
    <source>
        <dbReference type="Proteomes" id="UP000033140"/>
    </source>
</evidence>
<gene>
    <name evidence="10" type="ORF">G7K_4149-t1</name>
</gene>
<dbReference type="Proteomes" id="UP000033140">
    <property type="component" value="Unassembled WGS sequence"/>
</dbReference>
<keyword evidence="5" id="KW-0862">Zinc</keyword>
<dbReference type="SMART" id="SM00355">
    <property type="entry name" value="ZnF_C2H2"/>
    <property type="match status" value="2"/>
</dbReference>
<dbReference type="InterPro" id="IPR013087">
    <property type="entry name" value="Znf_C2H2_type"/>
</dbReference>
<reference evidence="10 11" key="2">
    <citation type="journal article" date="2014" name="J. Gen. Appl. Microbiol.">
        <title>The early diverging ascomycetous budding yeast Saitoella complicata has three histone deacetylases belonging to the Clr6, Hos2, and Rpd3 lineages.</title>
        <authorList>
            <person name="Nishida H."/>
            <person name="Matsumoto T."/>
            <person name="Kondo S."/>
            <person name="Hamamoto M."/>
            <person name="Yoshikawa H."/>
        </authorList>
    </citation>
    <scope>NUCLEOTIDE SEQUENCE [LARGE SCALE GENOMIC DNA]</scope>
    <source>
        <strain evidence="10 11">NRRL Y-17804</strain>
    </source>
</reference>
<keyword evidence="11" id="KW-1185">Reference proteome</keyword>
<feature type="domain" description="C2H2-type" evidence="9">
    <location>
        <begin position="90"/>
        <end position="117"/>
    </location>
</feature>
<evidence type="ECO:0000256" key="7">
    <source>
        <dbReference type="PROSITE-ProRule" id="PRU00042"/>
    </source>
</evidence>
<dbReference type="Pfam" id="PF00096">
    <property type="entry name" value="zf-C2H2"/>
    <property type="match status" value="1"/>
</dbReference>
<dbReference type="PROSITE" id="PS00028">
    <property type="entry name" value="ZINC_FINGER_C2H2_1"/>
    <property type="match status" value="2"/>
</dbReference>
<dbReference type="SUPFAM" id="SSF57667">
    <property type="entry name" value="beta-beta-alpha zinc fingers"/>
    <property type="match status" value="1"/>
</dbReference>
<dbReference type="GO" id="GO:0000785">
    <property type="term" value="C:chromatin"/>
    <property type="evidence" value="ECO:0007669"/>
    <property type="project" value="TreeGrafter"/>
</dbReference>
<dbReference type="RefSeq" id="XP_019026243.1">
    <property type="nucleotide sequence ID" value="XM_019169522.1"/>
</dbReference>
<evidence type="ECO:0000256" key="6">
    <source>
        <dbReference type="ARBA" id="ARBA00023242"/>
    </source>
</evidence>
<evidence type="ECO:0000256" key="5">
    <source>
        <dbReference type="ARBA" id="ARBA00022833"/>
    </source>
</evidence>
<dbReference type="Gene3D" id="3.30.160.60">
    <property type="entry name" value="Classic Zinc Finger"/>
    <property type="match status" value="2"/>
</dbReference>
<dbReference type="PANTHER" id="PTHR40626:SF7">
    <property type="entry name" value="TRANSCRIPTION FACTOR, PUTATIVE (AFU_ORTHOLOGUE AFUA_1G04110)-RELATED"/>
    <property type="match status" value="1"/>
</dbReference>
<name>A0A0E9NJJ4_SAICN</name>
<dbReference type="InterPro" id="IPR036236">
    <property type="entry name" value="Znf_C2H2_sf"/>
</dbReference>
<reference evidence="10 11" key="1">
    <citation type="journal article" date="2011" name="J. Gen. Appl. Microbiol.">
        <title>Draft genome sequencing of the enigmatic yeast Saitoella complicata.</title>
        <authorList>
            <person name="Nishida H."/>
            <person name="Hamamoto M."/>
            <person name="Sugiyama J."/>
        </authorList>
    </citation>
    <scope>NUCLEOTIDE SEQUENCE [LARGE SCALE GENOMIC DNA]</scope>
    <source>
        <strain evidence="10 11">NRRL Y-17804</strain>
    </source>
</reference>
<dbReference type="OrthoDB" id="6077919at2759"/>
<accession>A0A0E9NJJ4</accession>
<evidence type="ECO:0000256" key="3">
    <source>
        <dbReference type="ARBA" id="ARBA00022737"/>
    </source>
</evidence>
<dbReference type="GO" id="GO:0005634">
    <property type="term" value="C:nucleus"/>
    <property type="evidence" value="ECO:0007669"/>
    <property type="project" value="UniProtKB-SubCell"/>
</dbReference>
<feature type="compositionally biased region" description="Polar residues" evidence="8">
    <location>
        <begin position="150"/>
        <end position="162"/>
    </location>
</feature>
<dbReference type="InterPro" id="IPR007219">
    <property type="entry name" value="XnlR_reg_dom"/>
</dbReference>
<protein>
    <recommendedName>
        <fullName evidence="9">C2H2-type domain-containing protein</fullName>
    </recommendedName>
</protein>
<dbReference type="GO" id="GO:0000981">
    <property type="term" value="F:DNA-binding transcription factor activity, RNA polymerase II-specific"/>
    <property type="evidence" value="ECO:0007669"/>
    <property type="project" value="InterPro"/>
</dbReference>
<dbReference type="InterPro" id="IPR051059">
    <property type="entry name" value="VerF-like"/>
</dbReference>
<evidence type="ECO:0000256" key="1">
    <source>
        <dbReference type="ARBA" id="ARBA00004123"/>
    </source>
</evidence>
<evidence type="ECO:0000256" key="8">
    <source>
        <dbReference type="SAM" id="MobiDB-lite"/>
    </source>
</evidence>
<dbReference type="GO" id="GO:0008270">
    <property type="term" value="F:zinc ion binding"/>
    <property type="evidence" value="ECO:0007669"/>
    <property type="project" value="UniProtKB-KW"/>
</dbReference>
<dbReference type="PANTHER" id="PTHR40626">
    <property type="entry name" value="MIP31509P"/>
    <property type="match status" value="1"/>
</dbReference>
<dbReference type="FunFam" id="3.30.160.60:FF:000446">
    <property type="entry name" value="Zinc finger protein"/>
    <property type="match status" value="1"/>
</dbReference>
<keyword evidence="3" id="KW-0677">Repeat</keyword>
<evidence type="ECO:0000256" key="4">
    <source>
        <dbReference type="ARBA" id="ARBA00022771"/>
    </source>
</evidence>
<evidence type="ECO:0000313" key="10">
    <source>
        <dbReference type="EMBL" id="GAO50014.1"/>
    </source>
</evidence>
<dbReference type="PROSITE" id="PS50157">
    <property type="entry name" value="ZINC_FINGER_C2H2_2"/>
    <property type="match status" value="2"/>
</dbReference>
<dbReference type="GO" id="GO:0000978">
    <property type="term" value="F:RNA polymerase II cis-regulatory region sequence-specific DNA binding"/>
    <property type="evidence" value="ECO:0007669"/>
    <property type="project" value="InterPro"/>
</dbReference>
<keyword evidence="2" id="KW-0479">Metal-binding</keyword>
<dbReference type="GO" id="GO:0006351">
    <property type="term" value="P:DNA-templated transcription"/>
    <property type="evidence" value="ECO:0007669"/>
    <property type="project" value="InterPro"/>
</dbReference>
<dbReference type="AlphaFoldDB" id="A0A0E9NJJ4"/>
<dbReference type="Pfam" id="PF04082">
    <property type="entry name" value="Fungal_trans"/>
    <property type="match status" value="1"/>
</dbReference>
<evidence type="ECO:0000256" key="2">
    <source>
        <dbReference type="ARBA" id="ARBA00022723"/>
    </source>
</evidence>
<dbReference type="CDD" id="cd12148">
    <property type="entry name" value="fungal_TF_MHR"/>
    <property type="match status" value="1"/>
</dbReference>
<proteinExistence type="predicted"/>
<dbReference type="EMBL" id="BACD03000028">
    <property type="protein sequence ID" value="GAO50014.1"/>
    <property type="molecule type" value="Genomic_DNA"/>
</dbReference>
<comment type="caution">
    <text evidence="10">The sequence shown here is derived from an EMBL/GenBank/DDBJ whole genome shotgun (WGS) entry which is preliminary data.</text>
</comment>
<evidence type="ECO:0000259" key="9">
    <source>
        <dbReference type="PROSITE" id="PS50157"/>
    </source>
</evidence>
<organism evidence="10 11">
    <name type="scientific">Saitoella complicata (strain BCRC 22490 / CBS 7301 / JCM 7358 / NBRC 10748 / NRRL Y-17804)</name>
    <dbReference type="NCBI Taxonomy" id="698492"/>
    <lineage>
        <taxon>Eukaryota</taxon>
        <taxon>Fungi</taxon>
        <taxon>Dikarya</taxon>
        <taxon>Ascomycota</taxon>
        <taxon>Taphrinomycotina</taxon>
        <taxon>Taphrinomycotina incertae sedis</taxon>
        <taxon>Saitoella</taxon>
    </lineage>
</organism>
<comment type="subcellular location">
    <subcellularLocation>
        <location evidence="1">Nucleus</location>
    </subcellularLocation>
</comment>
<feature type="region of interest" description="Disordered" evidence="8">
    <location>
        <begin position="144"/>
        <end position="177"/>
    </location>
</feature>
<keyword evidence="4 7" id="KW-0863">Zinc-finger</keyword>
<dbReference type="STRING" id="698492.A0A0E9NJJ4"/>